<dbReference type="SUPFAM" id="SSF56672">
    <property type="entry name" value="DNA/RNA polymerases"/>
    <property type="match status" value="1"/>
</dbReference>
<accession>A0AAV3RVH9</accession>
<dbReference type="InterPro" id="IPR043502">
    <property type="entry name" value="DNA/RNA_pol_sf"/>
</dbReference>
<dbReference type="InterPro" id="IPR053134">
    <property type="entry name" value="RNA-dir_DNA_polymerase"/>
</dbReference>
<feature type="region of interest" description="Disordered" evidence="1">
    <location>
        <begin position="418"/>
        <end position="468"/>
    </location>
</feature>
<dbReference type="PANTHER" id="PTHR24559">
    <property type="entry name" value="TRANSPOSON TY3-I GAG-POL POLYPROTEIN"/>
    <property type="match status" value="1"/>
</dbReference>
<sequence length="614" mass="69848">MPFTNRLDAVPLPKGFILPQFTQFNGTCDPIKNLQGFLAKMTITSNDPDIYAKAFSNSLADCALDLVHGPEYQIHRFISTDSGCVHCKVWIRNTKISEVSGLRHNDILLTIPEVNYNVAYMAVYRGLAYGKLKKALVLEARLSKYKLTTWVRQYIELEELKNKKGKTKDLRDTLRNRGRSRSPTKAPVWDRLQFQSEQLTPLRVSIAEVYVHIEGKNLLPKPVRMRNAPGRRDKTRYCEYHREHGHDTNECRILNAEIEKLIKRGYLKEFTGKGTQQDNTSQNRRIPPLPQVKAEPVEVPRLIGRIDTISGAPIIVSFTVERMLVDTGSSVDILYVSTFDKLQLPRSLIQPLHTPLTGFTCHSINAIGVVALDFTVGADTRPPHINRIKSDSVIGSSQNKVTYPGGIGEMCGDQKKARRCYQTSVPPPNRSSSGPERKRSRENHMEINSVKSEVDEDNSPKERESEKRALPHEEVIIVPFTQGNRERTFRIGTKLGKYHQHRLIALIREFEDVFAWGPEDMPAKEKRLFNDEKNTTIREEVQALQKAHAIRELKFPAWVANVVLFKKPNNKWRMCTAFTNLNKACPKDFYPLPCLGRLVDGSAGNEGFDFMDAS</sequence>
<feature type="compositionally biased region" description="Basic and acidic residues" evidence="1">
    <location>
        <begin position="435"/>
        <end position="445"/>
    </location>
</feature>
<evidence type="ECO:0000256" key="1">
    <source>
        <dbReference type="SAM" id="MobiDB-lite"/>
    </source>
</evidence>
<proteinExistence type="predicted"/>
<comment type="caution">
    <text evidence="2">The sequence shown here is derived from an EMBL/GenBank/DDBJ whole genome shotgun (WGS) entry which is preliminary data.</text>
</comment>
<dbReference type="EMBL" id="BAABME010012977">
    <property type="protein sequence ID" value="GAA0185703.1"/>
    <property type="molecule type" value="Genomic_DNA"/>
</dbReference>
<protein>
    <submittedName>
        <fullName evidence="2">Uncharacterized protein</fullName>
    </submittedName>
</protein>
<reference evidence="2 3" key="1">
    <citation type="submission" date="2024-01" db="EMBL/GenBank/DDBJ databases">
        <title>The complete chloroplast genome sequence of Lithospermum erythrorhizon: insights into the phylogenetic relationship among Boraginaceae species and the maternal lineages of purple gromwells.</title>
        <authorList>
            <person name="Okada T."/>
            <person name="Watanabe K."/>
        </authorList>
    </citation>
    <scope>NUCLEOTIDE SEQUENCE [LARGE SCALE GENOMIC DNA]</scope>
</reference>
<evidence type="ECO:0000313" key="2">
    <source>
        <dbReference type="EMBL" id="GAA0185703.1"/>
    </source>
</evidence>
<organism evidence="2 3">
    <name type="scientific">Lithospermum erythrorhizon</name>
    <name type="common">Purple gromwell</name>
    <name type="synonym">Lithospermum officinale var. erythrorhizon</name>
    <dbReference type="NCBI Taxonomy" id="34254"/>
    <lineage>
        <taxon>Eukaryota</taxon>
        <taxon>Viridiplantae</taxon>
        <taxon>Streptophyta</taxon>
        <taxon>Embryophyta</taxon>
        <taxon>Tracheophyta</taxon>
        <taxon>Spermatophyta</taxon>
        <taxon>Magnoliopsida</taxon>
        <taxon>eudicotyledons</taxon>
        <taxon>Gunneridae</taxon>
        <taxon>Pentapetalae</taxon>
        <taxon>asterids</taxon>
        <taxon>lamiids</taxon>
        <taxon>Boraginales</taxon>
        <taxon>Boraginaceae</taxon>
        <taxon>Boraginoideae</taxon>
        <taxon>Lithospermeae</taxon>
        <taxon>Lithospermum</taxon>
    </lineage>
</organism>
<dbReference type="PANTHER" id="PTHR24559:SF444">
    <property type="entry name" value="REVERSE TRANSCRIPTASE DOMAIN-CONTAINING PROTEIN"/>
    <property type="match status" value="1"/>
</dbReference>
<name>A0AAV3RVH9_LITER</name>
<dbReference type="AlphaFoldDB" id="A0AAV3RVH9"/>
<evidence type="ECO:0000313" key="3">
    <source>
        <dbReference type="Proteomes" id="UP001454036"/>
    </source>
</evidence>
<keyword evidence="3" id="KW-1185">Reference proteome</keyword>
<dbReference type="Proteomes" id="UP001454036">
    <property type="component" value="Unassembled WGS sequence"/>
</dbReference>
<gene>
    <name evidence="2" type="ORF">LIER_32991</name>
</gene>
<feature type="compositionally biased region" description="Basic and acidic residues" evidence="1">
    <location>
        <begin position="458"/>
        <end position="468"/>
    </location>
</feature>
<dbReference type="Gene3D" id="3.10.10.10">
    <property type="entry name" value="HIV Type 1 Reverse Transcriptase, subunit A, domain 1"/>
    <property type="match status" value="1"/>
</dbReference>